<dbReference type="EMBL" id="JAWSTH010000073">
    <property type="protein sequence ID" value="MDW5597041.1"/>
    <property type="molecule type" value="Genomic_DNA"/>
</dbReference>
<name>A0ABU4HUU1_9ACTN</name>
<reference evidence="2 3" key="2">
    <citation type="submission" date="2023-10" db="EMBL/GenBank/DDBJ databases">
        <authorList>
            <person name="Han X.F."/>
        </authorList>
    </citation>
    <scope>NUCLEOTIDE SEQUENCE [LARGE SCALE GENOMIC DNA]</scope>
    <source>
        <strain evidence="2 3">KCTC 39840</strain>
    </source>
</reference>
<proteinExistence type="predicted"/>
<accession>A0ABU4HUU1</accession>
<evidence type="ECO:0000259" key="1">
    <source>
        <dbReference type="Pfam" id="PF00005"/>
    </source>
</evidence>
<sequence>ARALLRAPAAPAAPAAALAPTSTPAPALSAGQRQVVSLARALLLDPAVLVLDEATANVDPATAATLERMIDAASRGRTTIVVAHRASTAERLDRIVVVEEGRIVDDGPPRELLAAGGAYARLRAHADADELG</sequence>
<feature type="non-terminal residue" evidence="2">
    <location>
        <position position="1"/>
    </location>
</feature>
<comment type="caution">
    <text evidence="2">The sequence shown here is derived from an EMBL/GenBank/DDBJ whole genome shotgun (WGS) entry which is preliminary data.</text>
</comment>
<dbReference type="InterPro" id="IPR003439">
    <property type="entry name" value="ABC_transporter-like_ATP-bd"/>
</dbReference>
<dbReference type="Pfam" id="PF00005">
    <property type="entry name" value="ABC_tran"/>
    <property type="match status" value="1"/>
</dbReference>
<reference evidence="3" key="1">
    <citation type="submission" date="2023-07" db="EMBL/GenBank/DDBJ databases">
        <title>Conexibacter stalactiti sp. nov., isolated from stalactites in a lava cave and emended description of the genus Conexibacter.</title>
        <authorList>
            <person name="Lee S.D."/>
        </authorList>
    </citation>
    <scope>NUCLEOTIDE SEQUENCE [LARGE SCALE GENOMIC DNA]</scope>
    <source>
        <strain evidence="3">KCTC 39840</strain>
    </source>
</reference>
<dbReference type="PANTHER" id="PTHR43394">
    <property type="entry name" value="ATP-DEPENDENT PERMEASE MDL1, MITOCHONDRIAL"/>
    <property type="match status" value="1"/>
</dbReference>
<dbReference type="SUPFAM" id="SSF52540">
    <property type="entry name" value="P-loop containing nucleoside triphosphate hydrolases"/>
    <property type="match status" value="1"/>
</dbReference>
<dbReference type="InterPro" id="IPR039421">
    <property type="entry name" value="Type_1_exporter"/>
</dbReference>
<dbReference type="PANTHER" id="PTHR43394:SF1">
    <property type="entry name" value="ATP-BINDING CASSETTE SUB-FAMILY B MEMBER 10, MITOCHONDRIAL"/>
    <property type="match status" value="1"/>
</dbReference>
<keyword evidence="3" id="KW-1185">Reference proteome</keyword>
<organism evidence="2 3">
    <name type="scientific">Conexibacter stalactiti</name>
    <dbReference type="NCBI Taxonomy" id="1940611"/>
    <lineage>
        <taxon>Bacteria</taxon>
        <taxon>Bacillati</taxon>
        <taxon>Actinomycetota</taxon>
        <taxon>Thermoleophilia</taxon>
        <taxon>Solirubrobacterales</taxon>
        <taxon>Conexibacteraceae</taxon>
        <taxon>Conexibacter</taxon>
    </lineage>
</organism>
<keyword evidence="2" id="KW-0067">ATP-binding</keyword>
<dbReference type="InterPro" id="IPR027417">
    <property type="entry name" value="P-loop_NTPase"/>
</dbReference>
<protein>
    <submittedName>
        <fullName evidence="2">ATP-binding cassette domain-containing protein</fullName>
    </submittedName>
</protein>
<gene>
    <name evidence="2" type="ORF">R7226_22020</name>
</gene>
<dbReference type="RefSeq" id="WP_318599477.1">
    <property type="nucleotide sequence ID" value="NZ_JAWSTH010000073.1"/>
</dbReference>
<dbReference type="GO" id="GO:0005524">
    <property type="term" value="F:ATP binding"/>
    <property type="evidence" value="ECO:0007669"/>
    <property type="project" value="UniProtKB-KW"/>
</dbReference>
<feature type="domain" description="ABC transporter" evidence="1">
    <location>
        <begin position="26"/>
        <end position="56"/>
    </location>
</feature>
<keyword evidence="2" id="KW-0547">Nucleotide-binding</keyword>
<dbReference type="Gene3D" id="3.40.50.300">
    <property type="entry name" value="P-loop containing nucleotide triphosphate hydrolases"/>
    <property type="match status" value="1"/>
</dbReference>
<evidence type="ECO:0000313" key="3">
    <source>
        <dbReference type="Proteomes" id="UP001284601"/>
    </source>
</evidence>
<dbReference type="Proteomes" id="UP001284601">
    <property type="component" value="Unassembled WGS sequence"/>
</dbReference>
<evidence type="ECO:0000313" key="2">
    <source>
        <dbReference type="EMBL" id="MDW5597041.1"/>
    </source>
</evidence>